<dbReference type="Proteomes" id="UP000011863">
    <property type="component" value="Chromosome"/>
</dbReference>
<dbReference type="SUPFAM" id="SSF48452">
    <property type="entry name" value="TPR-like"/>
    <property type="match status" value="1"/>
</dbReference>
<accession>A0A6C7EBU4</accession>
<organism evidence="1 2">
    <name type="scientific">Ilumatobacter coccineus (strain NBRC 103263 / KCTC 29153 / YM16-304)</name>
    <dbReference type="NCBI Taxonomy" id="1313172"/>
    <lineage>
        <taxon>Bacteria</taxon>
        <taxon>Bacillati</taxon>
        <taxon>Actinomycetota</taxon>
        <taxon>Acidimicrobiia</taxon>
        <taxon>Acidimicrobiales</taxon>
        <taxon>Ilumatobacteraceae</taxon>
        <taxon>Ilumatobacter</taxon>
    </lineage>
</organism>
<proteinExistence type="predicted"/>
<dbReference type="KEGG" id="aym:YM304_22910"/>
<name>A0A6C7EBU4_ILUCY</name>
<evidence type="ECO:0000313" key="2">
    <source>
        <dbReference type="Proteomes" id="UP000011863"/>
    </source>
</evidence>
<reference evidence="1 2" key="1">
    <citation type="journal article" date="2013" name="Int. J. Syst. Evol. Microbiol.">
        <title>Ilumatobacter nonamiense sp. nov. and Ilumatobacter coccineum sp. nov., isolated from seashore sand.</title>
        <authorList>
            <person name="Matsumoto A."/>
            <person name="Kasai H."/>
            <person name="Matsuo Y."/>
            <person name="Shizuri Y."/>
            <person name="Ichikawa N."/>
            <person name="Fujita N."/>
            <person name="Omura S."/>
            <person name="Takahashi Y."/>
        </authorList>
    </citation>
    <scope>NUCLEOTIDE SEQUENCE [LARGE SCALE GENOMIC DNA]</scope>
    <source>
        <strain evidence="2">NBRC 103263 / KCTC 29153 / YM16-304</strain>
    </source>
</reference>
<keyword evidence="2" id="KW-1185">Reference proteome</keyword>
<dbReference type="AlphaFoldDB" id="A0A6C7EBU4"/>
<dbReference type="RefSeq" id="WP_015441852.1">
    <property type="nucleotide sequence ID" value="NC_020520.1"/>
</dbReference>
<dbReference type="Gene3D" id="1.25.40.10">
    <property type="entry name" value="Tetratricopeptide repeat domain"/>
    <property type="match status" value="1"/>
</dbReference>
<dbReference type="EMBL" id="AP012057">
    <property type="protein sequence ID" value="BAN02605.1"/>
    <property type="molecule type" value="Genomic_DNA"/>
</dbReference>
<evidence type="ECO:0008006" key="3">
    <source>
        <dbReference type="Google" id="ProtNLM"/>
    </source>
</evidence>
<dbReference type="Pfam" id="PF14561">
    <property type="entry name" value="TPR_20"/>
    <property type="match status" value="1"/>
</dbReference>
<dbReference type="InterPro" id="IPR011990">
    <property type="entry name" value="TPR-like_helical_dom_sf"/>
</dbReference>
<gene>
    <name evidence="1" type="ORF">YM304_22910</name>
</gene>
<protein>
    <recommendedName>
        <fullName evidence="3">Tetratrico peptide repeat group 5 domain-containing protein</fullName>
    </recommendedName>
</protein>
<evidence type="ECO:0000313" key="1">
    <source>
        <dbReference type="EMBL" id="BAN02605.1"/>
    </source>
</evidence>
<sequence>MNVVDTEIAELRSEVERNPNDSFLRCNLAQLLASVGDHQAAMLHLGAAMQHARGPVAAGCVVAAIRIVTDDYARLWQLPAPSPDVALLSA</sequence>